<reference evidence="11" key="1">
    <citation type="submission" date="2025-08" db="UniProtKB">
        <authorList>
            <consortium name="RefSeq"/>
        </authorList>
    </citation>
    <scope>IDENTIFICATION</scope>
</reference>
<feature type="compositionally biased region" description="Low complexity" evidence="4">
    <location>
        <begin position="1039"/>
        <end position="1055"/>
    </location>
</feature>
<evidence type="ECO:0000256" key="4">
    <source>
        <dbReference type="SAM" id="MobiDB-lite"/>
    </source>
</evidence>
<dbReference type="SUPFAM" id="SSF54236">
    <property type="entry name" value="Ubiquitin-like"/>
    <property type="match status" value="1"/>
</dbReference>
<organism evidence="10 11">
    <name type="scientific">Galendromus occidentalis</name>
    <name type="common">western predatory mite</name>
    <dbReference type="NCBI Taxonomy" id="34638"/>
    <lineage>
        <taxon>Eukaryota</taxon>
        <taxon>Metazoa</taxon>
        <taxon>Ecdysozoa</taxon>
        <taxon>Arthropoda</taxon>
        <taxon>Chelicerata</taxon>
        <taxon>Arachnida</taxon>
        <taxon>Acari</taxon>
        <taxon>Parasitiformes</taxon>
        <taxon>Mesostigmata</taxon>
        <taxon>Gamasina</taxon>
        <taxon>Phytoseioidea</taxon>
        <taxon>Phytoseiidae</taxon>
        <taxon>Typhlodrominae</taxon>
        <taxon>Galendromus</taxon>
    </lineage>
</organism>
<dbReference type="GO" id="GO:0005085">
    <property type="term" value="F:guanyl-nucleotide exchange factor activity"/>
    <property type="evidence" value="ECO:0007669"/>
    <property type="project" value="UniProtKB-KW"/>
</dbReference>
<dbReference type="PROSITE" id="PS50042">
    <property type="entry name" value="CNMP_BINDING_3"/>
    <property type="match status" value="1"/>
</dbReference>
<evidence type="ECO:0000259" key="5">
    <source>
        <dbReference type="PROSITE" id="PS50009"/>
    </source>
</evidence>
<dbReference type="CDD" id="cd00155">
    <property type="entry name" value="RasGEF"/>
    <property type="match status" value="1"/>
</dbReference>
<dbReference type="SMART" id="SM00229">
    <property type="entry name" value="RasGEFN"/>
    <property type="match status" value="1"/>
</dbReference>
<dbReference type="SMART" id="SM00147">
    <property type="entry name" value="RasGEF"/>
    <property type="match status" value="1"/>
</dbReference>
<dbReference type="SUPFAM" id="SSF51206">
    <property type="entry name" value="cAMP-binding domain-like"/>
    <property type="match status" value="1"/>
</dbReference>
<evidence type="ECO:0000259" key="6">
    <source>
        <dbReference type="PROSITE" id="PS50042"/>
    </source>
</evidence>
<dbReference type="SMART" id="SM00314">
    <property type="entry name" value="RA"/>
    <property type="match status" value="1"/>
</dbReference>
<dbReference type="PROSITE" id="PS50200">
    <property type="entry name" value="RA"/>
    <property type="match status" value="1"/>
</dbReference>
<sequence length="1181" mass="131990">MHSIQSSLDDPELVGVGHPESTGDSDDEDDVEPHMECLTVRDTYRECLEKDPNDRMEEDIETLLEFMQHLPAFANMTLSVRRELCAVMVFAVVEKAGTVVMNHGEELDSWSVIVNGMVEVELPDGTIQDLYLGDSFGITPTMEKMHHVGTMRTKMDDCQFVCIAQSEYYRILHQGEENTRKLEENGRVVLVTEHRVLDGGTRRGHVVIRGTPERLLAQLLDENLLDPGYIEDFLLTHRTFLESPTEITRQMLDWFQDEKWRDRVIRVVLLWVNNHFTDFETDPDMMEFLEDFEQRLEECKKFAQMRLLNIACATKARTRSITLARPNREEALQFQIVGGYETGFDIFISKVERSSKAQEVGLKRGDQILEVNGQSFTNMSHSKALDLFKKSTHLQISVRSNLMGLKEMTTNPNRGSKARQNRKSLISERSLLSGNNSSGGASIGINSGGSTNNVRNNNNNIINNNNSSSNNNIITVSNNNNNNSNHQYGVNDVYDAYDKCGNQQNCSMLSEKSIDSKSSKKGFMTLGNRTKLKKTFAKIMSKTASMDTSTAHGSDDSLFGGLQIGGKTGPSMYHSHSNPDLSSTLLYYDVTEQPARTPDFPEHVLKVYRADQTSKFLVIHKETTAREVVMLTLRGFGITDSSSFYSLCEVTVGEGGLVKQRRLPDQMQNLSERMELRSRYYLKNNNSQETLVPDHLAGELLRESHVSFLQLNSGEVAAQLTLKDFEIFQQIEPTEYVDDLFRVFQSRYGAPMLSKFADLVNREMFWVVTQIVSEPNVVRRMRTVKQFIKLARYFREFKNFNSMFAILSGLGHQAVSRLKNTWDKLPSKYHRIFQDLQELMDPSRNMCRYRTLVTRLHPPLIPFYPVVHKDLSFIHFGNDTLVDGLVNFEKLRMVSKEVRTLMNMCSQPYVFPSLASSSSNNFLSQQKESSVSAVGLAISSQAVELPKHRPARKKSSAGPNPKKMYEEAQMVRRVKAYFSGLKVITDEDKLLELSTTCEPPVVGQNMSSTPQSSTSGSGGTSSAGGAGAAPPTIRKRHPSPTLSTTSTTSLASSTSEGKKSLGPKFGTDSPQAMRKLLALSEGVPKVRPQSGRSGSGISTNSISPSPSSMRKGSTESNLPFLNRAPCDPLTKGLHLSPESSSVTSLRRDHASVCSMNSIDSGMGPSSCSSTNSHIGKAHLFE</sequence>
<feature type="region of interest" description="Disordered" evidence="4">
    <location>
        <begin position="1"/>
        <end position="33"/>
    </location>
</feature>
<dbReference type="Gene3D" id="2.60.120.10">
    <property type="entry name" value="Jelly Rolls"/>
    <property type="match status" value="1"/>
</dbReference>
<name>A0AAJ7SHD3_9ACAR</name>
<evidence type="ECO:0000313" key="10">
    <source>
        <dbReference type="Proteomes" id="UP000694867"/>
    </source>
</evidence>
<evidence type="ECO:0000259" key="7">
    <source>
        <dbReference type="PROSITE" id="PS50106"/>
    </source>
</evidence>
<dbReference type="Gene3D" id="1.10.840.10">
    <property type="entry name" value="Ras guanine-nucleotide exchange factors catalytic domain"/>
    <property type="match status" value="1"/>
</dbReference>
<dbReference type="Pfam" id="PF00027">
    <property type="entry name" value="cNMP_binding"/>
    <property type="match status" value="1"/>
</dbReference>
<feature type="compositionally biased region" description="Low complexity" evidence="4">
    <location>
        <begin position="433"/>
        <end position="485"/>
    </location>
</feature>
<dbReference type="CDD" id="cd01785">
    <property type="entry name" value="RA_PDZ-GEF1"/>
    <property type="match status" value="1"/>
</dbReference>
<dbReference type="KEGG" id="goe:100908710"/>
<dbReference type="CDD" id="cd06755">
    <property type="entry name" value="PDZ_RapGEF2_RapGEF6-like"/>
    <property type="match status" value="1"/>
</dbReference>
<dbReference type="InterPro" id="IPR036034">
    <property type="entry name" value="PDZ_sf"/>
</dbReference>
<dbReference type="GO" id="GO:0007265">
    <property type="term" value="P:Ras protein signal transduction"/>
    <property type="evidence" value="ECO:0007669"/>
    <property type="project" value="TreeGrafter"/>
</dbReference>
<dbReference type="GO" id="GO:0016324">
    <property type="term" value="C:apical plasma membrane"/>
    <property type="evidence" value="ECO:0007669"/>
    <property type="project" value="TreeGrafter"/>
</dbReference>
<feature type="domain" description="Cyclic nucleotide-binding" evidence="6">
    <location>
        <begin position="72"/>
        <end position="185"/>
    </location>
</feature>
<gene>
    <name evidence="11" type="primary">LOC100908710</name>
</gene>
<dbReference type="GeneID" id="100908710"/>
<dbReference type="InterPro" id="IPR008937">
    <property type="entry name" value="Ras-like_GEF"/>
</dbReference>
<dbReference type="Pfam" id="PF00618">
    <property type="entry name" value="RasGEF_N"/>
    <property type="match status" value="1"/>
</dbReference>
<dbReference type="Gene3D" id="2.30.42.10">
    <property type="match status" value="1"/>
</dbReference>
<keyword evidence="10" id="KW-1185">Reference proteome</keyword>
<feature type="domain" description="Ras-GEF" evidence="5">
    <location>
        <begin position="712"/>
        <end position="941"/>
    </location>
</feature>
<evidence type="ECO:0000256" key="3">
    <source>
        <dbReference type="PROSITE-ProRule" id="PRU00168"/>
    </source>
</evidence>
<proteinExistence type="inferred from homology"/>
<feature type="compositionally biased region" description="Gly residues" evidence="4">
    <location>
        <begin position="1016"/>
        <end position="1027"/>
    </location>
</feature>
<dbReference type="Proteomes" id="UP000694867">
    <property type="component" value="Unplaced"/>
</dbReference>
<dbReference type="InterPro" id="IPR001895">
    <property type="entry name" value="RASGEF_cat_dom"/>
</dbReference>
<dbReference type="InterPro" id="IPR023578">
    <property type="entry name" value="Ras_GEF_dom_sf"/>
</dbReference>
<comment type="similarity">
    <text evidence="1">Belongs to the RAPGEF2 family.</text>
</comment>
<dbReference type="RefSeq" id="XP_028968798.1">
    <property type="nucleotide sequence ID" value="XM_029112965.1"/>
</dbReference>
<feature type="region of interest" description="Disordered" evidence="4">
    <location>
        <begin position="999"/>
        <end position="1069"/>
    </location>
</feature>
<dbReference type="SUPFAM" id="SSF48366">
    <property type="entry name" value="Ras GEF"/>
    <property type="match status" value="1"/>
</dbReference>
<feature type="domain" description="N-terminal Ras-GEF" evidence="9">
    <location>
        <begin position="203"/>
        <end position="317"/>
    </location>
</feature>
<feature type="compositionally biased region" description="Low complexity" evidence="4">
    <location>
        <begin position="1090"/>
        <end position="1111"/>
    </location>
</feature>
<dbReference type="InterPro" id="IPR014710">
    <property type="entry name" value="RmlC-like_jellyroll"/>
</dbReference>
<accession>A0AAJ7SHD3</accession>
<dbReference type="InterPro" id="IPR000651">
    <property type="entry name" value="Ras-like_Gua-exchang_fac_N"/>
</dbReference>
<dbReference type="CDD" id="cd06224">
    <property type="entry name" value="REM"/>
    <property type="match status" value="1"/>
</dbReference>
<feature type="domain" description="Ras-associating" evidence="8">
    <location>
        <begin position="601"/>
        <end position="687"/>
    </location>
</feature>
<evidence type="ECO:0000259" key="8">
    <source>
        <dbReference type="PROSITE" id="PS50200"/>
    </source>
</evidence>
<feature type="region of interest" description="Disordered" evidence="4">
    <location>
        <begin position="430"/>
        <end position="486"/>
    </location>
</feature>
<dbReference type="InterPro" id="IPR001478">
    <property type="entry name" value="PDZ"/>
</dbReference>
<dbReference type="SMART" id="SM00100">
    <property type="entry name" value="cNMP"/>
    <property type="match status" value="1"/>
</dbReference>
<evidence type="ECO:0000256" key="2">
    <source>
        <dbReference type="ARBA" id="ARBA00022658"/>
    </source>
</evidence>
<evidence type="ECO:0000256" key="1">
    <source>
        <dbReference type="ARBA" id="ARBA00010829"/>
    </source>
</evidence>
<dbReference type="InterPro" id="IPR000159">
    <property type="entry name" value="RA_dom"/>
</dbReference>
<dbReference type="Gene3D" id="1.20.870.10">
    <property type="entry name" value="Son of sevenless (SoS) protein Chain: S domain 1"/>
    <property type="match status" value="1"/>
</dbReference>
<dbReference type="SMART" id="SM00228">
    <property type="entry name" value="PDZ"/>
    <property type="match status" value="1"/>
</dbReference>
<dbReference type="InterPro" id="IPR029071">
    <property type="entry name" value="Ubiquitin-like_domsf"/>
</dbReference>
<evidence type="ECO:0000259" key="9">
    <source>
        <dbReference type="PROSITE" id="PS50212"/>
    </source>
</evidence>
<keyword evidence="2 3" id="KW-0344">Guanine-nucleotide releasing factor</keyword>
<dbReference type="PROSITE" id="PS50009">
    <property type="entry name" value="RASGEF_CAT"/>
    <property type="match status" value="1"/>
</dbReference>
<feature type="domain" description="PDZ" evidence="7">
    <location>
        <begin position="320"/>
        <end position="391"/>
    </location>
</feature>
<dbReference type="CDD" id="cd00038">
    <property type="entry name" value="CAP_ED"/>
    <property type="match status" value="1"/>
</dbReference>
<feature type="region of interest" description="Disordered" evidence="4">
    <location>
        <begin position="1081"/>
        <end position="1123"/>
    </location>
</feature>
<feature type="region of interest" description="Disordered" evidence="4">
    <location>
        <begin position="944"/>
        <end position="964"/>
    </location>
</feature>
<protein>
    <submittedName>
        <fullName evidence="11">Rap guanine nucleotide exchange factor 2</fullName>
    </submittedName>
</protein>
<dbReference type="InterPro" id="IPR036964">
    <property type="entry name" value="RASGEF_cat_dom_sf"/>
</dbReference>
<dbReference type="Pfam" id="PF00617">
    <property type="entry name" value="RasGEF"/>
    <property type="match status" value="1"/>
</dbReference>
<dbReference type="AlphaFoldDB" id="A0AAJ7SHD3"/>
<dbReference type="PROSITE" id="PS50212">
    <property type="entry name" value="RASGEF_NTER"/>
    <property type="match status" value="1"/>
</dbReference>
<dbReference type="CTD" id="33881"/>
<evidence type="ECO:0000313" key="11">
    <source>
        <dbReference type="RefSeq" id="XP_028968798.1"/>
    </source>
</evidence>
<dbReference type="InterPro" id="IPR018490">
    <property type="entry name" value="cNMP-bd_dom_sf"/>
</dbReference>
<dbReference type="PANTHER" id="PTHR23113">
    <property type="entry name" value="GUANINE NUCLEOTIDE EXCHANGE FACTOR"/>
    <property type="match status" value="1"/>
</dbReference>
<dbReference type="Pfam" id="PF00788">
    <property type="entry name" value="RA"/>
    <property type="match status" value="1"/>
</dbReference>
<dbReference type="PROSITE" id="PS50106">
    <property type="entry name" value="PDZ"/>
    <property type="match status" value="1"/>
</dbReference>
<dbReference type="SUPFAM" id="SSF50156">
    <property type="entry name" value="PDZ domain-like"/>
    <property type="match status" value="1"/>
</dbReference>
<dbReference type="Gene3D" id="3.10.20.90">
    <property type="entry name" value="Phosphatidylinositol 3-kinase Catalytic Subunit, Chain A, domain 1"/>
    <property type="match status" value="1"/>
</dbReference>
<dbReference type="InterPro" id="IPR000595">
    <property type="entry name" value="cNMP-bd_dom"/>
</dbReference>
<dbReference type="PANTHER" id="PTHR23113:SF249">
    <property type="entry name" value="RAP GUANINE NUCLEOTIDE EXCHANGE FACTOR 6"/>
    <property type="match status" value="1"/>
</dbReference>
<dbReference type="Pfam" id="PF00595">
    <property type="entry name" value="PDZ"/>
    <property type="match status" value="1"/>
</dbReference>